<sequence length="313" mass="35821">MSNDHTVPRMYLRRFAEERRGEWFVRARRVDDLERHFPPNIRKVAAVSDFYGERVEKFLCMIEKGATPVFDALLDAREGALPAYWPVDNEDRAALAWWIAAQIVRTTRQRHRLVHLAGDSHGDLALPKALRSKAGRDKHVKFIAEHLAKLAFIVFNRPWGLGFSTLCLLTSDSPVVVINGHDDPNQLLAAAFWDVVLPLDPHRFLILPGRPMRRRGRAKQRDHLALLPGGLSLALNSIIFEAADNQIFCHPDHDPLPHLRLEGPRLPTPWRDDDPPSRPEWVFDYGVVAFGHTIERRWLEEHPWQQGPDASAS</sequence>
<dbReference type="AlphaFoldDB" id="A0A1H5QNG7"/>
<protein>
    <recommendedName>
        <fullName evidence="3">DUF4238 domain-containing protein</fullName>
    </recommendedName>
</protein>
<accession>A0A1H5QNG7</accession>
<evidence type="ECO:0000313" key="2">
    <source>
        <dbReference type="Proteomes" id="UP000198878"/>
    </source>
</evidence>
<evidence type="ECO:0000313" key="1">
    <source>
        <dbReference type="EMBL" id="SEF27384.1"/>
    </source>
</evidence>
<proteinExistence type="predicted"/>
<dbReference type="OrthoDB" id="580988at2"/>
<dbReference type="EMBL" id="FNUJ01000003">
    <property type="protein sequence ID" value="SEF27384.1"/>
    <property type="molecule type" value="Genomic_DNA"/>
</dbReference>
<organism evidence="1 2">
    <name type="scientific">Amycolatopsis pretoriensis</name>
    <dbReference type="NCBI Taxonomy" id="218821"/>
    <lineage>
        <taxon>Bacteria</taxon>
        <taxon>Bacillati</taxon>
        <taxon>Actinomycetota</taxon>
        <taxon>Actinomycetes</taxon>
        <taxon>Pseudonocardiales</taxon>
        <taxon>Pseudonocardiaceae</taxon>
        <taxon>Amycolatopsis</taxon>
    </lineage>
</organism>
<dbReference type="Proteomes" id="UP000198878">
    <property type="component" value="Unassembled WGS sequence"/>
</dbReference>
<name>A0A1H5QNG7_9PSEU</name>
<evidence type="ECO:0008006" key="3">
    <source>
        <dbReference type="Google" id="ProtNLM"/>
    </source>
</evidence>
<dbReference type="RefSeq" id="WP_086674857.1">
    <property type="nucleotide sequence ID" value="NZ_FNUJ01000003.1"/>
</dbReference>
<gene>
    <name evidence="1" type="ORF">SAMN05421837_103791</name>
</gene>
<dbReference type="STRING" id="218821.SAMN05421837_103791"/>
<dbReference type="InterPro" id="IPR025332">
    <property type="entry name" value="DUF4238"/>
</dbReference>
<reference evidence="2" key="1">
    <citation type="submission" date="2016-10" db="EMBL/GenBank/DDBJ databases">
        <authorList>
            <person name="Varghese N."/>
            <person name="Submissions S."/>
        </authorList>
    </citation>
    <scope>NUCLEOTIDE SEQUENCE [LARGE SCALE GENOMIC DNA]</scope>
    <source>
        <strain evidence="2">DSM 44654</strain>
    </source>
</reference>
<keyword evidence="2" id="KW-1185">Reference proteome</keyword>
<dbReference type="Pfam" id="PF14022">
    <property type="entry name" value="DUF4238"/>
    <property type="match status" value="1"/>
</dbReference>